<dbReference type="RefSeq" id="WP_246462621.1">
    <property type="nucleotide sequence ID" value="NZ_CP031518.1"/>
</dbReference>
<evidence type="ECO:0000259" key="4">
    <source>
        <dbReference type="Pfam" id="PF00496"/>
    </source>
</evidence>
<dbReference type="GO" id="GO:0030288">
    <property type="term" value="C:outer membrane-bounded periplasmic space"/>
    <property type="evidence" value="ECO:0007669"/>
    <property type="project" value="UniProtKB-ARBA"/>
</dbReference>
<dbReference type="CDD" id="cd08500">
    <property type="entry name" value="PBP2_NikA_DppA_OppA_like_4"/>
    <property type="match status" value="1"/>
</dbReference>
<name>A0A7W8G9F6_9SPIR</name>
<evidence type="ECO:0000313" key="5">
    <source>
        <dbReference type="EMBL" id="MBB5226275.1"/>
    </source>
</evidence>
<dbReference type="InterPro" id="IPR000914">
    <property type="entry name" value="SBP_5_dom"/>
</dbReference>
<dbReference type="EMBL" id="JACHFQ010000005">
    <property type="protein sequence ID" value="MBB5226275.1"/>
    <property type="molecule type" value="Genomic_DNA"/>
</dbReference>
<dbReference type="InterPro" id="IPR039424">
    <property type="entry name" value="SBP_5"/>
</dbReference>
<dbReference type="GO" id="GO:0043190">
    <property type="term" value="C:ATP-binding cassette (ABC) transporter complex"/>
    <property type="evidence" value="ECO:0007669"/>
    <property type="project" value="InterPro"/>
</dbReference>
<protein>
    <submittedName>
        <fullName evidence="5">Peptide/nickel transport system substrate-binding protein</fullName>
    </submittedName>
</protein>
<comment type="similarity">
    <text evidence="1">Belongs to the bacterial solute-binding protein 5 family.</text>
</comment>
<dbReference type="PIRSF" id="PIRSF002741">
    <property type="entry name" value="MppA"/>
    <property type="match status" value="1"/>
</dbReference>
<sequence>MSLSEIEAARASVSNDLIEKTVHRPNLTNHFEAGKKGGTYNTMITGDPKSFNMLVAEKDGETSGVLSPMVQYLVDYDLVERKWKGLIADFEVKIYEEENKLDLIYTIKDDVYWSFYGNSKPRVKVTSDDIVFWYDEIQGDEECGSSAYNSQFMPMEDGKSERITIEKIDEKSFVFHFPQIVAEPVLHTNMDFGPMFLYKAAKDSGGADAVKKLFTVATDPKEIPSCGPYFLVEYVPGQRLLYKRNPDFWDKDANGESHYYPEERVVQIVGDHNTGYLLFKQGKLEDYSFTPEQVEEAVSAAKNALSSDGTLNENQEKAGYTVFNADGSMNASFWSFNQNPKNKDEPYYDWFCKKEFRQAMSCLLNRERIISQTYRGLGEPKYSFFPEANKYYDENIILQYRYSHAHAKKLLEEAGFSKHEDGFLYDEKGRKVEFDLTINGGSPIFSDIAQIITDECKKEGIIVTTRPTDFQKLVEQLMSSYDWQTILIGFGGGSLFPTQGSNVWVSDGNLHLWNPLQKSPATEWEARVDELYHSAKCIVDYEKAKPYWDEYQQIFLEQCPVIYLIRSRSFFGLQNRWDMTNVYYDNMNGAETGYLYLK</sequence>
<feature type="domain" description="Solute-binding protein family 5" evidence="4">
    <location>
        <begin position="95"/>
        <end position="509"/>
    </location>
</feature>
<dbReference type="SUPFAM" id="SSF53850">
    <property type="entry name" value="Periplasmic binding protein-like II"/>
    <property type="match status" value="1"/>
</dbReference>
<dbReference type="AlphaFoldDB" id="A0A7W8G9F6"/>
<organism evidence="5 6">
    <name type="scientific">Treponema ruminis</name>
    <dbReference type="NCBI Taxonomy" id="744515"/>
    <lineage>
        <taxon>Bacteria</taxon>
        <taxon>Pseudomonadati</taxon>
        <taxon>Spirochaetota</taxon>
        <taxon>Spirochaetia</taxon>
        <taxon>Spirochaetales</taxon>
        <taxon>Treponemataceae</taxon>
        <taxon>Treponema</taxon>
    </lineage>
</organism>
<dbReference type="InterPro" id="IPR030678">
    <property type="entry name" value="Peptide/Ni-bd"/>
</dbReference>
<keyword evidence="6" id="KW-1185">Reference proteome</keyword>
<dbReference type="GO" id="GO:0015833">
    <property type="term" value="P:peptide transport"/>
    <property type="evidence" value="ECO:0007669"/>
    <property type="project" value="TreeGrafter"/>
</dbReference>
<dbReference type="Proteomes" id="UP000518887">
    <property type="component" value="Unassembled WGS sequence"/>
</dbReference>
<dbReference type="PANTHER" id="PTHR30290">
    <property type="entry name" value="PERIPLASMIC BINDING COMPONENT OF ABC TRANSPORTER"/>
    <property type="match status" value="1"/>
</dbReference>
<accession>A0A7W8G9F6</accession>
<reference evidence="5 6" key="1">
    <citation type="submission" date="2020-08" db="EMBL/GenBank/DDBJ databases">
        <title>Genomic Encyclopedia of Type Strains, Phase IV (KMG-IV): sequencing the most valuable type-strain genomes for metagenomic binning, comparative biology and taxonomic classification.</title>
        <authorList>
            <person name="Goeker M."/>
        </authorList>
    </citation>
    <scope>NUCLEOTIDE SEQUENCE [LARGE SCALE GENOMIC DNA]</scope>
    <source>
        <strain evidence="5 6">DSM 103462</strain>
    </source>
</reference>
<keyword evidence="2" id="KW-0813">Transport</keyword>
<dbReference type="Gene3D" id="3.10.105.10">
    <property type="entry name" value="Dipeptide-binding Protein, Domain 3"/>
    <property type="match status" value="1"/>
</dbReference>
<dbReference type="PANTHER" id="PTHR30290:SF9">
    <property type="entry name" value="OLIGOPEPTIDE-BINDING PROTEIN APPA"/>
    <property type="match status" value="1"/>
</dbReference>
<evidence type="ECO:0000256" key="2">
    <source>
        <dbReference type="ARBA" id="ARBA00022448"/>
    </source>
</evidence>
<evidence type="ECO:0000313" key="6">
    <source>
        <dbReference type="Proteomes" id="UP000518887"/>
    </source>
</evidence>
<keyword evidence="3" id="KW-0732">Signal</keyword>
<comment type="caution">
    <text evidence="5">The sequence shown here is derived from an EMBL/GenBank/DDBJ whole genome shotgun (WGS) entry which is preliminary data.</text>
</comment>
<dbReference type="Pfam" id="PF00496">
    <property type="entry name" value="SBP_bac_5"/>
    <property type="match status" value="1"/>
</dbReference>
<proteinExistence type="inferred from homology"/>
<dbReference type="Gene3D" id="3.40.190.10">
    <property type="entry name" value="Periplasmic binding protein-like II"/>
    <property type="match status" value="1"/>
</dbReference>
<evidence type="ECO:0000256" key="1">
    <source>
        <dbReference type="ARBA" id="ARBA00005695"/>
    </source>
</evidence>
<evidence type="ECO:0000256" key="3">
    <source>
        <dbReference type="ARBA" id="ARBA00022729"/>
    </source>
</evidence>
<gene>
    <name evidence="5" type="ORF">HNP76_001648</name>
</gene>
<dbReference type="GO" id="GO:1904680">
    <property type="term" value="F:peptide transmembrane transporter activity"/>
    <property type="evidence" value="ECO:0007669"/>
    <property type="project" value="TreeGrafter"/>
</dbReference>